<accession>W5NBZ2</accession>
<name>W5NBZ2_LEPOC</name>
<dbReference type="GeneTree" id="ENSGT00660000097471"/>
<reference evidence="3" key="1">
    <citation type="submission" date="2011-12" db="EMBL/GenBank/DDBJ databases">
        <title>The Draft Genome of Lepisosteus oculatus.</title>
        <authorList>
            <consortium name="The Broad Institute Genome Assembly &amp; Analysis Group"/>
            <consortium name="Computational R&amp;D Group"/>
            <consortium name="and Sequencing Platform"/>
            <person name="Di Palma F."/>
            <person name="Alfoldi J."/>
            <person name="Johnson J."/>
            <person name="Berlin A."/>
            <person name="Gnerre S."/>
            <person name="Jaffe D."/>
            <person name="MacCallum I."/>
            <person name="Young S."/>
            <person name="Walker B.J."/>
            <person name="Lander E.S."/>
            <person name="Lindblad-Toh K."/>
        </authorList>
    </citation>
    <scope>NUCLEOTIDE SEQUENCE [LARGE SCALE GENOMIC DNA]</scope>
</reference>
<organism evidence="2 3">
    <name type="scientific">Lepisosteus oculatus</name>
    <name type="common">Spotted gar</name>
    <dbReference type="NCBI Taxonomy" id="7918"/>
    <lineage>
        <taxon>Eukaryota</taxon>
        <taxon>Metazoa</taxon>
        <taxon>Chordata</taxon>
        <taxon>Craniata</taxon>
        <taxon>Vertebrata</taxon>
        <taxon>Euteleostomi</taxon>
        <taxon>Actinopterygii</taxon>
        <taxon>Neopterygii</taxon>
        <taxon>Holostei</taxon>
        <taxon>Semionotiformes</taxon>
        <taxon>Lepisosteidae</taxon>
        <taxon>Lepisosteus</taxon>
    </lineage>
</organism>
<dbReference type="Proteomes" id="UP000018468">
    <property type="component" value="Linkage group LG7"/>
</dbReference>
<dbReference type="AlphaFoldDB" id="W5NBZ2"/>
<dbReference type="PANTHER" id="PTHR37948:SF1">
    <property type="entry name" value="BLL5189 PROTEIN"/>
    <property type="match status" value="1"/>
</dbReference>
<reference evidence="2" key="3">
    <citation type="submission" date="2025-09" db="UniProtKB">
        <authorList>
            <consortium name="Ensembl"/>
        </authorList>
    </citation>
    <scope>IDENTIFICATION</scope>
</reference>
<evidence type="ECO:0000313" key="2">
    <source>
        <dbReference type="Ensembl" id="ENSLOCP00000018151.1"/>
    </source>
</evidence>
<dbReference type="eggNOG" id="ENOG502RZV2">
    <property type="taxonomic scope" value="Eukaryota"/>
</dbReference>
<dbReference type="Bgee" id="ENSLOCG00000014744">
    <property type="expression patterns" value="Expressed in ovary and 13 other cell types or tissues"/>
</dbReference>
<reference evidence="2" key="2">
    <citation type="submission" date="2025-08" db="UniProtKB">
        <authorList>
            <consortium name="Ensembl"/>
        </authorList>
    </citation>
    <scope>IDENTIFICATION</scope>
</reference>
<dbReference type="PANTHER" id="PTHR37948">
    <property type="entry name" value="ZGC:113208"/>
    <property type="match status" value="1"/>
</dbReference>
<dbReference type="HOGENOM" id="CLU_050444_2_0_1"/>
<evidence type="ECO:0000313" key="3">
    <source>
        <dbReference type="Proteomes" id="UP000018468"/>
    </source>
</evidence>
<dbReference type="InParanoid" id="W5NBZ2"/>
<feature type="compositionally biased region" description="Basic and acidic residues" evidence="1">
    <location>
        <begin position="1"/>
        <end position="13"/>
    </location>
</feature>
<dbReference type="Ensembl" id="ENSLOCT00000018183.1">
    <property type="protein sequence ID" value="ENSLOCP00000018151.1"/>
    <property type="gene ID" value="ENSLOCG00000014744.1"/>
</dbReference>
<dbReference type="EMBL" id="AHAT01015643">
    <property type="status" value="NOT_ANNOTATED_CDS"/>
    <property type="molecule type" value="Genomic_DNA"/>
</dbReference>
<evidence type="ECO:0000256" key="1">
    <source>
        <dbReference type="SAM" id="MobiDB-lite"/>
    </source>
</evidence>
<dbReference type="STRING" id="7918.ENSLOCP00000018151"/>
<keyword evidence="3" id="KW-1185">Reference proteome</keyword>
<feature type="region of interest" description="Disordered" evidence="1">
    <location>
        <begin position="1"/>
        <end position="51"/>
    </location>
</feature>
<proteinExistence type="predicted"/>
<sequence>MIKSTSTERTKRSDARKRKNRSEDKPETQNCKKQKKTETEARGCSSNALLPEKNNKGQLVFKDFPTFGPNMTPKEVLQAGSFGGTYFRPIYSSITKQSYKDVWKELPVDWLEGLDIPKQVASPTYRENVNTYKVKCGGSLEMWESSGWIVPQDPYGWFQWYC</sequence>
<protein>
    <submittedName>
        <fullName evidence="2">Zgc:113208</fullName>
    </submittedName>
</protein>